<dbReference type="GO" id="GO:0071978">
    <property type="term" value="P:bacterial-type flagellum-dependent swarming motility"/>
    <property type="evidence" value="ECO:0007669"/>
    <property type="project" value="TreeGrafter"/>
</dbReference>
<dbReference type="EMBL" id="PJCH01000003">
    <property type="protein sequence ID" value="PQA88868.1"/>
    <property type="molecule type" value="Genomic_DNA"/>
</dbReference>
<evidence type="ECO:0000256" key="5">
    <source>
        <dbReference type="ARBA" id="ARBA00025933"/>
    </source>
</evidence>
<dbReference type="Proteomes" id="UP000239504">
    <property type="component" value="Unassembled WGS sequence"/>
</dbReference>
<keyword evidence="4 6" id="KW-0975">Bacterial flagellum</keyword>
<accession>A0A2S7K8Q6</accession>
<sequence length="130" mass="14720">MNPFEKITAAATSGMRAQAQRLEVVSENIANVDTHGYQRKQISFENIYDRASGVNRVEVGRMMLDQSPGEKVFDPEHPFANEEGYVVMSNVNMMTEFADSREATRSYDAGLEVFRQARDMYTSLLDILKS</sequence>
<evidence type="ECO:0000256" key="6">
    <source>
        <dbReference type="RuleBase" id="RU362062"/>
    </source>
</evidence>
<dbReference type="PANTHER" id="PTHR30435:SF19">
    <property type="entry name" value="FLAGELLAR BASAL-BODY ROD PROTEIN FLGG"/>
    <property type="match status" value="1"/>
</dbReference>
<dbReference type="OrthoDB" id="9813951at2"/>
<evidence type="ECO:0000256" key="1">
    <source>
        <dbReference type="ARBA" id="ARBA00004117"/>
    </source>
</evidence>
<proteinExistence type="inferred from homology"/>
<dbReference type="Pfam" id="PF06429">
    <property type="entry name" value="Flg_bbr_C"/>
    <property type="match status" value="1"/>
</dbReference>
<protein>
    <recommendedName>
        <fullName evidence="3 6">Flagellar basal-body rod protein FlgC</fullName>
    </recommendedName>
</protein>
<feature type="domain" description="Flagellar basal-body/hook protein C-terminal" evidence="8">
    <location>
        <begin position="83"/>
        <end position="126"/>
    </location>
</feature>
<dbReference type="GO" id="GO:0030694">
    <property type="term" value="C:bacterial-type flagellum basal body, rod"/>
    <property type="evidence" value="ECO:0007669"/>
    <property type="project" value="UniProtKB-UniRule"/>
</dbReference>
<keyword evidence="9" id="KW-0969">Cilium</keyword>
<keyword evidence="9" id="KW-0966">Cell projection</keyword>
<reference evidence="9 10" key="1">
    <citation type="submission" date="2017-12" db="EMBL/GenBank/DDBJ databases">
        <authorList>
            <person name="Hurst M.R.H."/>
        </authorList>
    </citation>
    <scope>NUCLEOTIDE SEQUENCE [LARGE SCALE GENOMIC DNA]</scope>
    <source>
        <strain evidence="9 10">SY-3-19</strain>
    </source>
</reference>
<dbReference type="Pfam" id="PF00460">
    <property type="entry name" value="Flg_bb_rod"/>
    <property type="match status" value="1"/>
</dbReference>
<evidence type="ECO:0000313" key="9">
    <source>
        <dbReference type="EMBL" id="PQA88868.1"/>
    </source>
</evidence>
<evidence type="ECO:0000259" key="7">
    <source>
        <dbReference type="Pfam" id="PF00460"/>
    </source>
</evidence>
<comment type="subunit">
    <text evidence="5 6">The basal body constitutes a major portion of the flagellar organelle and consists of four rings (L,P,S, and M) mounted on a central rod. The rod consists of about 26 subunits of FlgG in the distal portion, and FlgB, FlgC and FlgF are thought to build up the proximal portion of the rod with about 6 subunits each.</text>
</comment>
<dbReference type="InterPro" id="IPR010930">
    <property type="entry name" value="Flg_bb/hook_C_dom"/>
</dbReference>
<keyword evidence="10" id="KW-1185">Reference proteome</keyword>
<dbReference type="InterPro" id="IPR001444">
    <property type="entry name" value="Flag_bb_rod_N"/>
</dbReference>
<name>A0A2S7K8Q6_9PROT</name>
<organism evidence="9 10">
    <name type="scientific">Hyphococcus luteus</name>
    <dbReference type="NCBI Taxonomy" id="2058213"/>
    <lineage>
        <taxon>Bacteria</taxon>
        <taxon>Pseudomonadati</taxon>
        <taxon>Pseudomonadota</taxon>
        <taxon>Alphaproteobacteria</taxon>
        <taxon>Parvularculales</taxon>
        <taxon>Parvularculaceae</taxon>
        <taxon>Hyphococcus</taxon>
    </lineage>
</organism>
<keyword evidence="9" id="KW-0282">Flagellum</keyword>
<comment type="subcellular location">
    <subcellularLocation>
        <location evidence="1 6">Bacterial flagellum basal body</location>
    </subcellularLocation>
</comment>
<dbReference type="AlphaFoldDB" id="A0A2S7K8Q6"/>
<evidence type="ECO:0000256" key="3">
    <source>
        <dbReference type="ARBA" id="ARBA00017941"/>
    </source>
</evidence>
<evidence type="ECO:0000256" key="4">
    <source>
        <dbReference type="ARBA" id="ARBA00023143"/>
    </source>
</evidence>
<dbReference type="InterPro" id="IPR006299">
    <property type="entry name" value="FlgC"/>
</dbReference>
<feature type="domain" description="Flagellar basal body rod protein N-terminal" evidence="7">
    <location>
        <begin position="11"/>
        <end position="38"/>
    </location>
</feature>
<comment type="caution">
    <text evidence="9">The sequence shown here is derived from an EMBL/GenBank/DDBJ whole genome shotgun (WGS) entry which is preliminary data.</text>
</comment>
<evidence type="ECO:0000313" key="10">
    <source>
        <dbReference type="Proteomes" id="UP000239504"/>
    </source>
</evidence>
<dbReference type="NCBIfam" id="TIGR01395">
    <property type="entry name" value="FlgC"/>
    <property type="match status" value="1"/>
</dbReference>
<dbReference type="RefSeq" id="WP_104828505.1">
    <property type="nucleotide sequence ID" value="NZ_PJCH01000003.1"/>
</dbReference>
<gene>
    <name evidence="9" type="ORF">CW354_02600</name>
</gene>
<evidence type="ECO:0000259" key="8">
    <source>
        <dbReference type="Pfam" id="PF06429"/>
    </source>
</evidence>
<evidence type="ECO:0000256" key="2">
    <source>
        <dbReference type="ARBA" id="ARBA00009677"/>
    </source>
</evidence>
<dbReference type="PANTHER" id="PTHR30435">
    <property type="entry name" value="FLAGELLAR PROTEIN"/>
    <property type="match status" value="1"/>
</dbReference>
<comment type="similarity">
    <text evidence="2">Belongs to the flagella basal body rod proteins family.</text>
</comment>